<evidence type="ECO:0000256" key="2">
    <source>
        <dbReference type="ARBA" id="ARBA00022801"/>
    </source>
</evidence>
<evidence type="ECO:0000256" key="3">
    <source>
        <dbReference type="PIRNR" id="PIRNR005539"/>
    </source>
</evidence>
<dbReference type="InterPro" id="IPR002410">
    <property type="entry name" value="Peptidase_S33"/>
</dbReference>
<dbReference type="PRINTS" id="PR00111">
    <property type="entry name" value="ABHYDROLASE"/>
</dbReference>
<keyword evidence="2 3" id="KW-0378">Hydrolase</keyword>
<dbReference type="Pfam" id="PF00561">
    <property type="entry name" value="Abhydrolase_1"/>
    <property type="match status" value="1"/>
</dbReference>
<dbReference type="InterPro" id="IPR000073">
    <property type="entry name" value="AB_hydrolase_1"/>
</dbReference>
<comment type="caution">
    <text evidence="6">The sequence shown here is derived from an EMBL/GenBank/DDBJ whole genome shotgun (WGS) entry which is preliminary data.</text>
</comment>
<gene>
    <name evidence="6" type="ORF">K814_0126985</name>
</gene>
<proteinExistence type="inferred from homology"/>
<evidence type="ECO:0000256" key="4">
    <source>
        <dbReference type="PIRSR" id="PIRSR005539-1"/>
    </source>
</evidence>
<evidence type="ECO:0000313" key="6">
    <source>
        <dbReference type="EMBL" id="KGE64912.1"/>
    </source>
</evidence>
<feature type="active site" description="Nucleophile" evidence="4">
    <location>
        <position position="107"/>
    </location>
</feature>
<dbReference type="GO" id="GO:0006508">
    <property type="term" value="P:proteolysis"/>
    <property type="evidence" value="ECO:0007669"/>
    <property type="project" value="InterPro"/>
</dbReference>
<dbReference type="Proteomes" id="UP000030060">
    <property type="component" value="Unassembled WGS sequence"/>
</dbReference>
<dbReference type="PANTHER" id="PTHR43798:SF33">
    <property type="entry name" value="HYDROLASE, PUTATIVE (AFU_ORTHOLOGUE AFUA_2G14860)-RELATED"/>
    <property type="match status" value="1"/>
</dbReference>
<dbReference type="PIRSF" id="PIRSF005539">
    <property type="entry name" value="Pept_S33_TRI_F1"/>
    <property type="match status" value="1"/>
</dbReference>
<dbReference type="GO" id="GO:0008233">
    <property type="term" value="F:peptidase activity"/>
    <property type="evidence" value="ECO:0007669"/>
    <property type="project" value="InterPro"/>
</dbReference>
<dbReference type="GO" id="GO:0016020">
    <property type="term" value="C:membrane"/>
    <property type="evidence" value="ECO:0007669"/>
    <property type="project" value="TreeGrafter"/>
</dbReference>
<feature type="domain" description="AB hydrolase-1" evidence="5">
    <location>
        <begin position="31"/>
        <end position="279"/>
    </location>
</feature>
<dbReference type="PRINTS" id="PR00793">
    <property type="entry name" value="PROAMNOPTASE"/>
</dbReference>
<comment type="similarity">
    <text evidence="1">Belongs to the peptidase S33 family.</text>
</comment>
<dbReference type="AlphaFoldDB" id="A0A0A1YWS7"/>
<sequence length="295" mass="33681">MWREIAPDQQYNVQVDGHNLVVYSFGEGDEVLLCLNGGPGLPCDYLRDAHGWLKEHNLRVVAFDQLGTGASARPTDVSLWEIRRYVEEVETVRQALGLGRVHLLGHSWGGWLGIEYAIHYPDSLKSLILENTVGDIPHLSQELERLRGALGSETVAMMQRHEAMGTLDHPQYQAAITLLNYRHVCRLDEWPAPVKRSLDDWNMGPYETMQGPNEFLYIGNLKDWNRIPEMADFKMPILITTGQHDELTPACAMRMKLAARHAELHVFPNSSHMPFYEEPQAYFPVLLDFLSRHRG</sequence>
<dbReference type="Gene3D" id="3.40.50.1820">
    <property type="entry name" value="alpha/beta hydrolase"/>
    <property type="match status" value="1"/>
</dbReference>
<feature type="active site" evidence="4">
    <location>
        <position position="245"/>
    </location>
</feature>
<evidence type="ECO:0000256" key="1">
    <source>
        <dbReference type="ARBA" id="ARBA00010088"/>
    </source>
</evidence>
<dbReference type="NCBIfam" id="TIGR01250">
    <property type="entry name" value="pro_imino_pep_2"/>
    <property type="match status" value="1"/>
</dbReference>
<dbReference type="InterPro" id="IPR029058">
    <property type="entry name" value="AB_hydrolase_fold"/>
</dbReference>
<reference evidence="6 7" key="1">
    <citation type="journal article" date="2013" name="Genome Announc.">
        <title>Draft Genome Sequence of Pseudomonas fluorescens LMG 5329, a White Line-Inducing Principle-Producing Bioindicator for the Mushroom Pathogen Pseudomonas tolaasii.</title>
        <authorList>
            <person name="Ghequire M.G."/>
            <person name="Rokni-Zadeh H."/>
            <person name="Zarrineh P."/>
            <person name="De Mot R."/>
        </authorList>
    </citation>
    <scope>NUCLEOTIDE SEQUENCE [LARGE SCALE GENOMIC DNA]</scope>
    <source>
        <strain evidence="6 7">LMG 5329</strain>
    </source>
</reference>
<dbReference type="RefSeq" id="WP_038850382.1">
    <property type="nucleotide sequence ID" value="NZ_ASGY01000212.1"/>
</dbReference>
<dbReference type="SUPFAM" id="SSF53474">
    <property type="entry name" value="alpha/beta-Hydrolases"/>
    <property type="match status" value="1"/>
</dbReference>
<name>A0A0A1YWS7_PSEFL</name>
<organism evidence="6 7">
    <name type="scientific">Pseudomonas fluorescens LMG 5329</name>
    <dbReference type="NCBI Taxonomy" id="1324332"/>
    <lineage>
        <taxon>Bacteria</taxon>
        <taxon>Pseudomonadati</taxon>
        <taxon>Pseudomonadota</taxon>
        <taxon>Gammaproteobacteria</taxon>
        <taxon>Pseudomonadales</taxon>
        <taxon>Pseudomonadaceae</taxon>
        <taxon>Pseudomonas</taxon>
    </lineage>
</organism>
<dbReference type="InterPro" id="IPR050266">
    <property type="entry name" value="AB_hydrolase_sf"/>
</dbReference>
<dbReference type="OrthoDB" id="9773293at2"/>
<accession>A0A0A1YWS7</accession>
<evidence type="ECO:0000259" key="5">
    <source>
        <dbReference type="Pfam" id="PF00561"/>
    </source>
</evidence>
<dbReference type="PANTHER" id="PTHR43798">
    <property type="entry name" value="MONOACYLGLYCEROL LIPASE"/>
    <property type="match status" value="1"/>
</dbReference>
<evidence type="ECO:0000313" key="7">
    <source>
        <dbReference type="Proteomes" id="UP000030060"/>
    </source>
</evidence>
<feature type="active site" description="Proton donor" evidence="4">
    <location>
        <position position="272"/>
    </location>
</feature>
<dbReference type="EMBL" id="ASGY01000212">
    <property type="protein sequence ID" value="KGE64912.1"/>
    <property type="molecule type" value="Genomic_DNA"/>
</dbReference>
<dbReference type="InterPro" id="IPR005945">
    <property type="entry name" value="Pro_imino_pep"/>
</dbReference>
<protein>
    <submittedName>
        <fullName evidence="6">Proline iminopeptidase</fullName>
    </submittedName>
</protein>